<comment type="caution">
    <text evidence="2">The sequence shown here is derived from an EMBL/GenBank/DDBJ whole genome shotgun (WGS) entry which is preliminary data.</text>
</comment>
<sequence length="470" mass="53672">MRNLKAFILACLLTLLFIQGRAEASKGYNLESMAGRLQFKSFKTIESLEDYIHSFGYISSHLKITSIKRHDRDHTPSGVVYYDIYFSVPEKSLSFQGQKTGEEDYSSLVFGDDLPIFMVSGLNSEQSATNALVKKCQEYVSKCSITPKTNWIFTENTSSHTSEWYKRFILSYQDKDHNLNNAKVNLFKNIAWGCTPPIPDKPPFLYAGLPQYGLADNSSNGTCTDYISHGYARASHSITIDKQDTSNLCSQIADPIVPNSGELVERKVDYTLKSAQPIIIKRIYTSQSKKWLFWFQKTLTPQGDHYIFTDPLWGAITLYKIANIDWYSMSGLYHLTIQDNNLILDTPKKVKLIFNKEGRLTEERFLNNHYIKIQDNPTSIILNNNFGNKITLEKLGENITSVIIPNGNLIRYTYDNQSNLSFVNYPNNSSIQYKYNSSNLLTRAINSSDKKISTWTYDAQGKTKTNMINQ</sequence>
<proteinExistence type="predicted"/>
<protein>
    <recommendedName>
        <fullName evidence="4">RHS repeat protein</fullName>
    </recommendedName>
</protein>
<reference evidence="2 3" key="1">
    <citation type="submission" date="2016-08" db="EMBL/GenBank/DDBJ databases">
        <title>Draft genome sequence of Candidatus Piscirickettsia litoralis, from seawater.</title>
        <authorList>
            <person name="Wan X."/>
            <person name="Lee A.J."/>
            <person name="Hou S."/>
            <person name="Donachie S.P."/>
        </authorList>
    </citation>
    <scope>NUCLEOTIDE SEQUENCE [LARGE SCALE GENOMIC DNA]</scope>
    <source>
        <strain evidence="2 3">Y2</strain>
    </source>
</reference>
<gene>
    <name evidence="2" type="ORF">BGC07_16775</name>
</gene>
<dbReference type="Proteomes" id="UP000094329">
    <property type="component" value="Unassembled WGS sequence"/>
</dbReference>
<dbReference type="EMBL" id="MDTU01000003">
    <property type="protein sequence ID" value="ODN41417.1"/>
    <property type="molecule type" value="Genomic_DNA"/>
</dbReference>
<dbReference type="Gene3D" id="2.180.10.10">
    <property type="entry name" value="RHS repeat-associated core"/>
    <property type="match status" value="1"/>
</dbReference>
<keyword evidence="3" id="KW-1185">Reference proteome</keyword>
<feature type="chain" id="PRO_5047269372" description="RHS repeat protein" evidence="1">
    <location>
        <begin position="25"/>
        <end position="470"/>
    </location>
</feature>
<evidence type="ECO:0000313" key="2">
    <source>
        <dbReference type="EMBL" id="ODN41417.1"/>
    </source>
</evidence>
<evidence type="ECO:0000256" key="1">
    <source>
        <dbReference type="SAM" id="SignalP"/>
    </source>
</evidence>
<organism evidence="2 3">
    <name type="scientific">Piscirickettsia litoralis</name>
    <dbReference type="NCBI Taxonomy" id="1891921"/>
    <lineage>
        <taxon>Bacteria</taxon>
        <taxon>Pseudomonadati</taxon>
        <taxon>Pseudomonadota</taxon>
        <taxon>Gammaproteobacteria</taxon>
        <taxon>Thiotrichales</taxon>
        <taxon>Piscirickettsiaceae</taxon>
        <taxon>Piscirickettsia</taxon>
    </lineage>
</organism>
<dbReference type="RefSeq" id="WP_069314210.1">
    <property type="nucleotide sequence ID" value="NZ_MDTU01000003.1"/>
</dbReference>
<name>A0ABX2ZXW1_9GAMM</name>
<evidence type="ECO:0008006" key="4">
    <source>
        <dbReference type="Google" id="ProtNLM"/>
    </source>
</evidence>
<evidence type="ECO:0000313" key="3">
    <source>
        <dbReference type="Proteomes" id="UP000094329"/>
    </source>
</evidence>
<keyword evidence="1" id="KW-0732">Signal</keyword>
<feature type="signal peptide" evidence="1">
    <location>
        <begin position="1"/>
        <end position="24"/>
    </location>
</feature>
<accession>A0ABX2ZXW1</accession>